<reference evidence="1 2" key="1">
    <citation type="submission" date="2017-05" db="EMBL/GenBank/DDBJ databases">
        <title>Draft genome sequence of Elsinoe australis.</title>
        <authorList>
            <person name="Cheng Q."/>
        </authorList>
    </citation>
    <scope>NUCLEOTIDE SEQUENCE [LARGE SCALE GENOMIC DNA]</scope>
    <source>
        <strain evidence="1 2">NL1</strain>
    </source>
</reference>
<name>A0A2P7ZQD9_9PEZI</name>
<proteinExistence type="predicted"/>
<dbReference type="AlphaFoldDB" id="A0A2P7ZQD9"/>
<dbReference type="OrthoDB" id="10442361at2759"/>
<protein>
    <submittedName>
        <fullName evidence="1">Uncharacterized protein</fullName>
    </submittedName>
</protein>
<sequence>MYKETYFHLCDLYRAVPPRHKETHDMAWELYQDPAIPVLLRCFCCSILGEGKGDYLTFAQEGVKHAETMLAHDPENKTCQNILKDAQQCLRQAEKDHAAEQPSLQEVIAQADQLEAEEAVGKFDIGADETLALHPLNDREIVWKNIHSHAGRLYAAGPPKRKEVLDLAWQMHQDPSIPILHRTFYHFVLATGEGDYLKFAQEGADNANSMLAVEPENTTLQNFMQKAQECFAITQARYDAESKNV</sequence>
<accession>A0A2P7ZQD9</accession>
<evidence type="ECO:0000313" key="1">
    <source>
        <dbReference type="EMBL" id="PSK50431.1"/>
    </source>
</evidence>
<dbReference type="EMBL" id="NHZQ01000138">
    <property type="protein sequence ID" value="PSK50431.1"/>
    <property type="molecule type" value="Genomic_DNA"/>
</dbReference>
<dbReference type="Proteomes" id="UP000243723">
    <property type="component" value="Unassembled WGS sequence"/>
</dbReference>
<evidence type="ECO:0000313" key="2">
    <source>
        <dbReference type="Proteomes" id="UP000243723"/>
    </source>
</evidence>
<comment type="caution">
    <text evidence="1">The sequence shown here is derived from an EMBL/GenBank/DDBJ whole genome shotgun (WGS) entry which is preliminary data.</text>
</comment>
<organism evidence="1 2">
    <name type="scientific">Elsinoe australis</name>
    <dbReference type="NCBI Taxonomy" id="40998"/>
    <lineage>
        <taxon>Eukaryota</taxon>
        <taxon>Fungi</taxon>
        <taxon>Dikarya</taxon>
        <taxon>Ascomycota</taxon>
        <taxon>Pezizomycotina</taxon>
        <taxon>Dothideomycetes</taxon>
        <taxon>Dothideomycetidae</taxon>
        <taxon>Myriangiales</taxon>
        <taxon>Elsinoaceae</taxon>
        <taxon>Elsinoe</taxon>
    </lineage>
</organism>
<keyword evidence="2" id="KW-1185">Reference proteome</keyword>
<gene>
    <name evidence="1" type="ORF">B9Z65_375</name>
</gene>